<gene>
    <name evidence="1" type="ORF">QQX04_11410</name>
</gene>
<dbReference type="Gene3D" id="1.20.1260.10">
    <property type="match status" value="1"/>
</dbReference>
<accession>A0ABT8G393</accession>
<name>A0ABT8G393_9MICO</name>
<dbReference type="InterPro" id="IPR012347">
    <property type="entry name" value="Ferritin-like"/>
</dbReference>
<evidence type="ECO:0008006" key="3">
    <source>
        <dbReference type="Google" id="ProtNLM"/>
    </source>
</evidence>
<dbReference type="InterPro" id="IPR009078">
    <property type="entry name" value="Ferritin-like_SF"/>
</dbReference>
<comment type="caution">
    <text evidence="1">The sequence shown here is derived from an EMBL/GenBank/DDBJ whole genome shotgun (WGS) entry which is preliminary data.</text>
</comment>
<evidence type="ECO:0000313" key="2">
    <source>
        <dbReference type="Proteomes" id="UP001172738"/>
    </source>
</evidence>
<organism evidence="1 2">
    <name type="scientific">Demequina zhanjiangensis</name>
    <dbReference type="NCBI Taxonomy" id="3051659"/>
    <lineage>
        <taxon>Bacteria</taxon>
        <taxon>Bacillati</taxon>
        <taxon>Actinomycetota</taxon>
        <taxon>Actinomycetes</taxon>
        <taxon>Micrococcales</taxon>
        <taxon>Demequinaceae</taxon>
        <taxon>Demequina</taxon>
    </lineage>
</organism>
<dbReference type="RefSeq" id="WP_301129276.1">
    <property type="nucleotide sequence ID" value="NZ_JAUHPV010000006.1"/>
</dbReference>
<dbReference type="EMBL" id="JAUHPV010000006">
    <property type="protein sequence ID" value="MDN4473600.1"/>
    <property type="molecule type" value="Genomic_DNA"/>
</dbReference>
<protein>
    <recommendedName>
        <fullName evidence="3">DUF4439 domain-containing protein</fullName>
    </recommendedName>
</protein>
<dbReference type="SUPFAM" id="SSF47240">
    <property type="entry name" value="Ferritin-like"/>
    <property type="match status" value="1"/>
</dbReference>
<proteinExistence type="predicted"/>
<sequence>MMSAMTYRGLPRPLLGLVAAAVVLTSTGCVRIETPPPPSRTASAVTLERDLLADSLDEVALAIAQEEATTLAGAVEAHSIEALVAGVGPRYVAFPDPTASPSPSPVAQDVATAAADALQTSLEIAETTPDEELRAWAVSATLVHALAVWLDSVEAASGAVDAGPRGLPLEQASETALPESTGLDPAALADLALRHDQARYLYELASSRVSGEARTAALARAAVHADRSDALQSLSDAPDARTEVYSTLAASIQDDDSRAATLRGAETSVGSAYAAYAIDASPDDLRWLLDGAFDAYTESAQVDGWTLWELPVLPGLEDPAPAVTEE</sequence>
<evidence type="ECO:0000313" key="1">
    <source>
        <dbReference type="EMBL" id="MDN4473600.1"/>
    </source>
</evidence>
<dbReference type="Proteomes" id="UP001172738">
    <property type="component" value="Unassembled WGS sequence"/>
</dbReference>
<keyword evidence="2" id="KW-1185">Reference proteome</keyword>
<reference evidence="1" key="1">
    <citation type="submission" date="2023-06" db="EMBL/GenBank/DDBJ databases">
        <title>SYSU T00b26.</title>
        <authorList>
            <person name="Gao L."/>
            <person name="Fang B.-Z."/>
            <person name="Li W.-J."/>
        </authorList>
    </citation>
    <scope>NUCLEOTIDE SEQUENCE</scope>
    <source>
        <strain evidence="1">SYSU T00b26</strain>
    </source>
</reference>